<name>A0ABR7QBG7_9FLAO</name>
<dbReference type="EMBL" id="JACGWS010000009">
    <property type="protein sequence ID" value="MBC8755927.1"/>
    <property type="molecule type" value="Genomic_DNA"/>
</dbReference>
<reference evidence="1 2" key="1">
    <citation type="submission" date="2020-07" db="EMBL/GenBank/DDBJ databases">
        <title>Description of Kordia aestuariivivens sp. nov., isolated from a tidal flat.</title>
        <authorList>
            <person name="Park S."/>
            <person name="Yoon J.-H."/>
        </authorList>
    </citation>
    <scope>NUCLEOTIDE SEQUENCE [LARGE SCALE GENOMIC DNA]</scope>
    <source>
        <strain evidence="1 2">YSTF-M3</strain>
    </source>
</reference>
<dbReference type="RefSeq" id="WP_187562970.1">
    <property type="nucleotide sequence ID" value="NZ_JACGWS010000009.1"/>
</dbReference>
<keyword evidence="2" id="KW-1185">Reference proteome</keyword>
<evidence type="ECO:0000313" key="1">
    <source>
        <dbReference type="EMBL" id="MBC8755927.1"/>
    </source>
</evidence>
<sequence length="50" mass="5563">MKKKGLTSLQLQKKSISNYNLTGGLQAPLDSNYTRANCERSRPASICHCH</sequence>
<evidence type="ECO:0000313" key="2">
    <source>
        <dbReference type="Proteomes" id="UP000619238"/>
    </source>
</evidence>
<dbReference type="Proteomes" id="UP000619238">
    <property type="component" value="Unassembled WGS sequence"/>
</dbReference>
<accession>A0ABR7QBG7</accession>
<proteinExistence type="predicted"/>
<protein>
    <submittedName>
        <fullName evidence="1">Uncharacterized protein</fullName>
    </submittedName>
</protein>
<comment type="caution">
    <text evidence="1">The sequence shown here is derived from an EMBL/GenBank/DDBJ whole genome shotgun (WGS) entry which is preliminary data.</text>
</comment>
<organism evidence="1 2">
    <name type="scientific">Kordia aestuariivivens</name>
    <dbReference type="NCBI Taxonomy" id="2759037"/>
    <lineage>
        <taxon>Bacteria</taxon>
        <taxon>Pseudomonadati</taxon>
        <taxon>Bacteroidota</taxon>
        <taxon>Flavobacteriia</taxon>
        <taxon>Flavobacteriales</taxon>
        <taxon>Flavobacteriaceae</taxon>
        <taxon>Kordia</taxon>
    </lineage>
</organism>
<gene>
    <name evidence="1" type="ORF">H2O64_14710</name>
</gene>